<dbReference type="PANTHER" id="PTHR28165">
    <property type="entry name" value="NON-CLASSICAL EXPORT PROTEIN 2-RELATED"/>
    <property type="match status" value="1"/>
</dbReference>
<dbReference type="PANTHER" id="PTHR28165:SF1">
    <property type="entry name" value="NON-CLASSICAL EXPORT PROTEIN 2-RELATED"/>
    <property type="match status" value="1"/>
</dbReference>
<comment type="subcellular location">
    <subcellularLocation>
        <location evidence="1">Membrane</location>
        <topology evidence="1">Multi-pass membrane protein</topology>
    </subcellularLocation>
</comment>
<dbReference type="InterPro" id="IPR008253">
    <property type="entry name" value="Marvel"/>
</dbReference>
<protein>
    <submittedName>
        <fullName evidence="7">WGS project CCBQ000000000 data, contig 00102</fullName>
    </submittedName>
</protein>
<gene>
    <name evidence="7" type="ORF">KLDO_g2263</name>
</gene>
<name>A0A0A8L4Z4_9SACH</name>
<evidence type="ECO:0000313" key="8">
    <source>
        <dbReference type="Proteomes" id="UP000031516"/>
    </source>
</evidence>
<evidence type="ECO:0000256" key="2">
    <source>
        <dbReference type="ARBA" id="ARBA00022692"/>
    </source>
</evidence>
<evidence type="ECO:0000313" key="7">
    <source>
        <dbReference type="EMBL" id="CDO93977.1"/>
    </source>
</evidence>
<dbReference type="InterPro" id="IPR052649">
    <property type="entry name" value="NCE102-like"/>
</dbReference>
<reference evidence="7 8" key="1">
    <citation type="submission" date="2014-03" db="EMBL/GenBank/DDBJ databases">
        <title>The genome of Kluyveromyces dobzhanskii.</title>
        <authorList>
            <person name="Nystedt B."/>
            <person name="Astrom S."/>
        </authorList>
    </citation>
    <scope>NUCLEOTIDE SEQUENCE [LARGE SCALE GENOMIC DNA]</scope>
    <source>
        <strain evidence="7 8">CBS 2104</strain>
    </source>
</reference>
<keyword evidence="2 5" id="KW-0812">Transmembrane</keyword>
<evidence type="ECO:0000256" key="5">
    <source>
        <dbReference type="SAM" id="Phobius"/>
    </source>
</evidence>
<accession>A0A0A8L4Z4</accession>
<evidence type="ECO:0000256" key="3">
    <source>
        <dbReference type="ARBA" id="ARBA00022989"/>
    </source>
</evidence>
<dbReference type="GO" id="GO:0005886">
    <property type="term" value="C:plasma membrane"/>
    <property type="evidence" value="ECO:0007669"/>
    <property type="project" value="TreeGrafter"/>
</dbReference>
<evidence type="ECO:0000259" key="6">
    <source>
        <dbReference type="Pfam" id="PF01284"/>
    </source>
</evidence>
<evidence type="ECO:0000256" key="1">
    <source>
        <dbReference type="ARBA" id="ARBA00004141"/>
    </source>
</evidence>
<feature type="transmembrane region" description="Helical" evidence="5">
    <location>
        <begin position="41"/>
        <end position="70"/>
    </location>
</feature>
<feature type="transmembrane region" description="Helical" evidence="5">
    <location>
        <begin position="125"/>
        <end position="145"/>
    </location>
</feature>
<dbReference type="OrthoDB" id="5423111at2759"/>
<dbReference type="GO" id="GO:0032126">
    <property type="term" value="C:eisosome"/>
    <property type="evidence" value="ECO:0007669"/>
    <property type="project" value="TreeGrafter"/>
</dbReference>
<keyword evidence="4 5" id="KW-0472">Membrane</keyword>
<dbReference type="GO" id="GO:0072659">
    <property type="term" value="P:protein localization to plasma membrane"/>
    <property type="evidence" value="ECO:0007669"/>
    <property type="project" value="TreeGrafter"/>
</dbReference>
<organism evidence="7 8">
    <name type="scientific">Kluyveromyces dobzhanskii CBS 2104</name>
    <dbReference type="NCBI Taxonomy" id="1427455"/>
    <lineage>
        <taxon>Eukaryota</taxon>
        <taxon>Fungi</taxon>
        <taxon>Dikarya</taxon>
        <taxon>Ascomycota</taxon>
        <taxon>Saccharomycotina</taxon>
        <taxon>Saccharomycetes</taxon>
        <taxon>Saccharomycetales</taxon>
        <taxon>Saccharomycetaceae</taxon>
        <taxon>Kluyveromyces</taxon>
    </lineage>
</organism>
<keyword evidence="8" id="KW-1185">Reference proteome</keyword>
<proteinExistence type="predicted"/>
<evidence type="ECO:0000256" key="4">
    <source>
        <dbReference type="ARBA" id="ARBA00023136"/>
    </source>
</evidence>
<feature type="transmembrane region" description="Helical" evidence="5">
    <location>
        <begin position="12"/>
        <end position="29"/>
    </location>
</feature>
<feature type="transmembrane region" description="Helical" evidence="5">
    <location>
        <begin position="76"/>
        <end position="96"/>
    </location>
</feature>
<comment type="caution">
    <text evidence="7">The sequence shown here is derived from an EMBL/GenBank/DDBJ whole genome shotgun (WGS) entry which is preliminary data.</text>
</comment>
<dbReference type="Pfam" id="PF01284">
    <property type="entry name" value="MARVEL"/>
    <property type="match status" value="1"/>
</dbReference>
<dbReference type="GO" id="GO:0070941">
    <property type="term" value="P:eisosome assembly"/>
    <property type="evidence" value="ECO:0007669"/>
    <property type="project" value="TreeGrafter"/>
</dbReference>
<dbReference type="EMBL" id="CCBQ010000027">
    <property type="protein sequence ID" value="CDO93977.1"/>
    <property type="molecule type" value="Genomic_DNA"/>
</dbReference>
<dbReference type="AlphaFoldDB" id="A0A0A8L4Z4"/>
<dbReference type="Proteomes" id="UP000031516">
    <property type="component" value="Unassembled WGS sequence"/>
</dbReference>
<sequence length="168" mass="18055">MLSILDNSLRAANFVFLIIVLGLVGNLIATQDDSSSRVNFAIFAAVFGIVFDSLYALVANFVSALAWPIILLSLDFLNWVFTFSAATALAVGIRGGSCTNDNFLERNNIAEGSTDRCRKAQASTVFLYFAFFIFLVKFVLSIVSASSSGIFGSTSRKAQVGVPTISQV</sequence>
<keyword evidence="3 5" id="KW-1133">Transmembrane helix</keyword>
<feature type="domain" description="MARVEL" evidence="6">
    <location>
        <begin position="6"/>
        <end position="140"/>
    </location>
</feature>